<dbReference type="InterPro" id="IPR026444">
    <property type="entry name" value="Secre_tail"/>
</dbReference>
<sequence length="955" mass="105116">MKLKIFTLVLLLFALLNVDAQEFFYYSYNGKIPINLDKKSITLNAYSDFDPSSIRDANLKSFELLTDYTDKNYKYATTEISNNLSAEEYFKFINRLNSNSRIIKVNPNFTNDRGQKLGLSNYLYVKLKSKEDYSLLKSKAAELFIDIIEQDQFMPLWYTLKITKRTPVNTLQAANSLYETGSFASSQPDFMSDDLQCTNDPMFGSLWGMPAINACQAWTLSQGDGVTVAVLDVGIEKTHGDLSANIHPLSYDTESNSSPSQIFGDHGTHCAGTIGAVKDNNLQVVGVAPKSKLMAVSNSLAATTNSRKKRGNGINWAWQNGADIISNSWGSSVQFDEITDAIANAIQNGRNGKGTIVVFASGNEYGAVAYPAKINPDILAVGATTSTGTRAGFSNYGNELDVVAPGSGILSTVLNNGTGTKDGTSMATPHVAGVAALILSVNPCLTGKQVRDIIEKTAQKIRPDLYSYTTTPGKPNGTWNNQMGYGLVNAYAAVEMAKKVNNLAAFDSAADIGLEPNPSANTWANIYQSNDIWNRVTNDNINITHENPGYAGPGKNVMRFRVRNIGCTTSSPGFARLYWTMGSTGESWPESWNGVRTLGPYPYYSAGGELTDPYTGFNSSNQYSPGQGFKIPALSPGQVYIIDAKWSPVDPTIYGANQDNVICFLGRIVYANDPMYDENPGPNAPIEPNVTKNNNIVTRNTRLVNLSGVFSKRSGFFIGNYLDVERLFDVRLQLIKDSNVQFKSIATLFVTLDNQIWERWKESGFQSEGIEIVNQNTHEIKVINPQTAILKKIRLKPEEYFPLTLNFTLQTSIGSMEDYDFAASQYVSDEQDKQYGSVCHFLVAINQKEKPGEPYCEDGCKETNKQISVLKDVKLSPNPASSRTTLEVNLLEDASASILLTDFNGKTLKKIINSEKLNKGINTREFSVSELPDGVYVITILVNSERKSVNLIVKH</sequence>
<dbReference type="Proteomes" id="UP000628669">
    <property type="component" value="Unassembled WGS sequence"/>
</dbReference>
<keyword evidence="1 5" id="KW-0645">Protease</keyword>
<dbReference type="InterPro" id="IPR036852">
    <property type="entry name" value="Peptidase_S8/S53_dom_sf"/>
</dbReference>
<dbReference type="PANTHER" id="PTHR42884">
    <property type="entry name" value="PROPROTEIN CONVERTASE SUBTILISIN/KEXIN-RELATED"/>
    <property type="match status" value="1"/>
</dbReference>
<name>A0ABS1FWD2_9FLAO</name>
<proteinExistence type="inferred from homology"/>
<dbReference type="Gene3D" id="3.40.50.200">
    <property type="entry name" value="Peptidase S8/S53 domain"/>
    <property type="match status" value="1"/>
</dbReference>
<feature type="active site" description="Charge relay system" evidence="5">
    <location>
        <position position="232"/>
    </location>
</feature>
<protein>
    <submittedName>
        <fullName evidence="8">S8 family peptidase</fullName>
    </submittedName>
</protein>
<evidence type="ECO:0000259" key="6">
    <source>
        <dbReference type="Pfam" id="PF00082"/>
    </source>
</evidence>
<organism evidence="8 9">
    <name type="scientific">Chryseobacterium paridis</name>
    <dbReference type="NCBI Taxonomy" id="2800328"/>
    <lineage>
        <taxon>Bacteria</taxon>
        <taxon>Pseudomonadati</taxon>
        <taxon>Bacteroidota</taxon>
        <taxon>Flavobacteriia</taxon>
        <taxon>Flavobacteriales</taxon>
        <taxon>Weeksellaceae</taxon>
        <taxon>Chryseobacterium group</taxon>
        <taxon>Chryseobacterium</taxon>
    </lineage>
</organism>
<keyword evidence="4 5" id="KW-0720">Serine protease</keyword>
<dbReference type="EMBL" id="JAENHK010000010">
    <property type="protein sequence ID" value="MBK1896753.1"/>
    <property type="molecule type" value="Genomic_DNA"/>
</dbReference>
<reference evidence="9" key="1">
    <citation type="submission" date="2021-01" db="EMBL/GenBank/DDBJ databases">
        <title>Genome public.</title>
        <authorList>
            <person name="Liu C."/>
            <person name="Sun Q."/>
        </authorList>
    </citation>
    <scope>NUCLEOTIDE SEQUENCE [LARGE SCALE GENOMIC DNA]</scope>
    <source>
        <strain evidence="9">YIM B02567</strain>
    </source>
</reference>
<feature type="domain" description="Secretion system C-terminal sorting" evidence="7">
    <location>
        <begin position="877"/>
        <end position="952"/>
    </location>
</feature>
<dbReference type="Pfam" id="PF00082">
    <property type="entry name" value="Peptidase_S8"/>
    <property type="match status" value="1"/>
</dbReference>
<dbReference type="InterPro" id="IPR022398">
    <property type="entry name" value="Peptidase_S8_His-AS"/>
</dbReference>
<evidence type="ECO:0000256" key="4">
    <source>
        <dbReference type="ARBA" id="ARBA00022825"/>
    </source>
</evidence>
<dbReference type="PANTHER" id="PTHR42884:SF14">
    <property type="entry name" value="NEUROENDOCRINE CONVERTASE 1"/>
    <property type="match status" value="1"/>
</dbReference>
<dbReference type="InterPro" id="IPR015500">
    <property type="entry name" value="Peptidase_S8_subtilisin-rel"/>
</dbReference>
<comment type="caution">
    <text evidence="8">The sequence shown here is derived from an EMBL/GenBank/DDBJ whole genome shotgun (WGS) entry which is preliminary data.</text>
</comment>
<evidence type="ECO:0000256" key="1">
    <source>
        <dbReference type="ARBA" id="ARBA00022670"/>
    </source>
</evidence>
<dbReference type="InterPro" id="IPR023828">
    <property type="entry name" value="Peptidase_S8_Ser-AS"/>
</dbReference>
<keyword evidence="9" id="KW-1185">Reference proteome</keyword>
<accession>A0ABS1FWD2</accession>
<evidence type="ECO:0000259" key="7">
    <source>
        <dbReference type="Pfam" id="PF18962"/>
    </source>
</evidence>
<evidence type="ECO:0000256" key="3">
    <source>
        <dbReference type="ARBA" id="ARBA00022801"/>
    </source>
</evidence>
<dbReference type="Pfam" id="PF18962">
    <property type="entry name" value="Por_Secre_tail"/>
    <property type="match status" value="1"/>
</dbReference>
<evidence type="ECO:0000313" key="8">
    <source>
        <dbReference type="EMBL" id="MBK1896753.1"/>
    </source>
</evidence>
<feature type="active site" description="Charge relay system" evidence="5">
    <location>
        <position position="266"/>
    </location>
</feature>
<dbReference type="InterPro" id="IPR000209">
    <property type="entry name" value="Peptidase_S8/S53_dom"/>
</dbReference>
<dbReference type="PROSITE" id="PS00137">
    <property type="entry name" value="SUBTILASE_HIS"/>
    <property type="match status" value="1"/>
</dbReference>
<dbReference type="SUPFAM" id="SSF52743">
    <property type="entry name" value="Subtilisin-like"/>
    <property type="match status" value="1"/>
</dbReference>
<evidence type="ECO:0000313" key="9">
    <source>
        <dbReference type="Proteomes" id="UP000628669"/>
    </source>
</evidence>
<keyword evidence="3 5" id="KW-0378">Hydrolase</keyword>
<dbReference type="PROSITE" id="PS00138">
    <property type="entry name" value="SUBTILASE_SER"/>
    <property type="match status" value="1"/>
</dbReference>
<feature type="active site" description="Charge relay system" evidence="5">
    <location>
        <position position="425"/>
    </location>
</feature>
<dbReference type="RefSeq" id="WP_200246471.1">
    <property type="nucleotide sequence ID" value="NZ_JAENHK010000010.1"/>
</dbReference>
<dbReference type="NCBIfam" id="TIGR04183">
    <property type="entry name" value="Por_Secre_tail"/>
    <property type="match status" value="1"/>
</dbReference>
<dbReference type="PROSITE" id="PS51892">
    <property type="entry name" value="SUBTILASE"/>
    <property type="match status" value="1"/>
</dbReference>
<evidence type="ECO:0000256" key="5">
    <source>
        <dbReference type="PROSITE-ProRule" id="PRU01240"/>
    </source>
</evidence>
<comment type="similarity">
    <text evidence="5">Belongs to the peptidase S8 family.</text>
</comment>
<dbReference type="PRINTS" id="PR00723">
    <property type="entry name" value="SUBTILISIN"/>
</dbReference>
<evidence type="ECO:0000256" key="2">
    <source>
        <dbReference type="ARBA" id="ARBA00022729"/>
    </source>
</evidence>
<feature type="domain" description="Peptidase S8/S53" evidence="6">
    <location>
        <begin position="223"/>
        <end position="486"/>
    </location>
</feature>
<keyword evidence="2" id="KW-0732">Signal</keyword>
<gene>
    <name evidence="8" type="ORF">JHL15_13380</name>
</gene>